<evidence type="ECO:0000256" key="1">
    <source>
        <dbReference type="SAM" id="SignalP"/>
    </source>
</evidence>
<protein>
    <recommendedName>
        <fullName evidence="2">SLH domain-containing protein</fullName>
    </recommendedName>
</protein>
<evidence type="ECO:0000259" key="2">
    <source>
        <dbReference type="PROSITE" id="PS51272"/>
    </source>
</evidence>
<organism evidence="3 4">
    <name type="scientific">Cohnella abietis</name>
    <dbReference type="NCBI Taxonomy" id="2507935"/>
    <lineage>
        <taxon>Bacteria</taxon>
        <taxon>Bacillati</taxon>
        <taxon>Bacillota</taxon>
        <taxon>Bacilli</taxon>
        <taxon>Bacillales</taxon>
        <taxon>Paenibacillaceae</taxon>
        <taxon>Cohnella</taxon>
    </lineage>
</organism>
<dbReference type="Gene3D" id="2.60.120.260">
    <property type="entry name" value="Galactose-binding domain-like"/>
    <property type="match status" value="3"/>
</dbReference>
<dbReference type="InterPro" id="IPR017853">
    <property type="entry name" value="GH"/>
</dbReference>
<dbReference type="InterPro" id="IPR025883">
    <property type="entry name" value="Cadherin-like_domain"/>
</dbReference>
<accession>A0A3T1D1M3</accession>
<feature type="domain" description="SLH" evidence="2">
    <location>
        <begin position="1478"/>
        <end position="1535"/>
    </location>
</feature>
<dbReference type="KEGG" id="cohn:KCTCHS21_13500"/>
<dbReference type="PANTHER" id="PTHR43308">
    <property type="entry name" value="OUTER MEMBRANE PROTEIN ALPHA-RELATED"/>
    <property type="match status" value="1"/>
</dbReference>
<gene>
    <name evidence="3" type="ORF">KCTCHS21_13500</name>
</gene>
<dbReference type="RefSeq" id="WP_130606126.1">
    <property type="nucleotide sequence ID" value="NZ_AP019400.1"/>
</dbReference>
<name>A0A3T1D1M3_9BACL</name>
<dbReference type="SUPFAM" id="SSF49785">
    <property type="entry name" value="Galactose-binding domain-like"/>
    <property type="match status" value="1"/>
</dbReference>
<evidence type="ECO:0000313" key="4">
    <source>
        <dbReference type="Proteomes" id="UP000289856"/>
    </source>
</evidence>
<sequence>MRSRFLILVLIISLFYSTVANAAADIHENGFNAVNDNGNGVRITSGNYVYVTPPNAGSGSIPDVGESGLIDFSEGALTDGDSTTFASWKGNGVGSNQQTIVFDLLKDYPLDQIKIISNALDEWYGIKNITIKYREESVSNYYTLLSQDWYGTVHPLPAEVVRENTLTGTMSDRMARYVIVQVTRLHNWQFTPLMDVEIYQGTGPVGVAPAPALSASDLLQEISKPSRPLPNLDQIIAGNYVYDNPPNGGNDPDKGASGLIAFSEGALTDGDSSTFASWRGNGVGGNQQTIVFDLLRDYPLDQIKIISNALDEWYGIKNITIKYREESASNYYTLLSKDWYGTVHPLPAGVERQNTLTAPMSDSKARFIIVQVTRMHNWQFAALMDVEIYKGIGTVGTASTPALTSSEMLQEINKSSKAMPKEGQIITGNYVYGNPPNEGNVPDNGNSNLIAFSDGVLTDGEASTSVTWRGDAGGINNTGTIVVDLLKDYPLSQIKVFSNAGSQWHGVKQITVKYRAEAVNTYAIMYNNEWYGTHFPDQSVREANQELTINASDKLARFIIIEVHKANPWQSLPLSDIEFYQGNGAVGSHPGAALTGEELLGETDRTTLLVDKYGQYLYQEWPGKVTSDEQLQSEAEIEADQLSKVALDLVKYDQYGGMKSEGTYQGTGFFQLKKINGIWWFLTPEGHKFFLKGVDVTQLDEGGYTTRYLNHDGTPRDVFEELPDPVLYADAYYNRSNSWGDGLVSFLKANVMRKYGSDYRMKNADITKKRLLDWGFNTLSKWSRNVDLQMPYIDNFGVPADTIKILWTQDPFDPNYQQILEDSFAQKLTQLKDDPYLIGYFYDNEAGWDNEVVAEVLRRGVESPAKGAFVAFLSEKYNGDISLVNLNYGTNVTSFNQLVNIAIDIDSFTAEQKDNIASDLSGYIQLASKNYYSKVNQAIKSIDTNHLFLGSAVIPGWRTSKDWDLGGLEYIDAISVDVYSDDASYLEGYKAVDKPLLNLEFSFNYMDRGLSSINGATSSTSIANRGEKYQAFIEAQAINPTFVGFGWFLYYDQPLTGRPDSQIVVSGENFNHGLVNQQDQPYTDMVNIMRVANAQIEAVHNSTVISNADLIGITVNKGILSPEFIVDVTEYSVDVSNSVTTLDVTVTRSDNQASVIVNGNPISAGTPIKMNNLNIGANTLSILVVAKDGAQKTYTITVNRADNPIESKPTEGSGGNSIVQPKAGTISLSAGGAGSVSLSDDIVINIPKGASSRAMDISIQKLTDPKSYTTDGMTLVSSVYEVIKSIEGSFDQPVSISLLFDKAGKENKRLVICYYDEVAKKWIEVGGTVNGNRITATVNHFTKFAVFAMDAKSTVLPTFTDTKGHWAERKIAEATVLAFIDGYSDNTFRPNQAVTRAEFVSLLVRVLPMQDEATLTFKDANEIPSWARNNIAKAVKAGIVSGYADGTFQSNRTISRAEMAVMVTRAFGFKSDAARLKETHFSDETALPSWALSAALTLKDNGIIQGQSGDRFSPSTALTRAEAVIVLLNAYVLIE</sequence>
<dbReference type="PROSITE" id="PS51272">
    <property type="entry name" value="SLH"/>
    <property type="match status" value="3"/>
</dbReference>
<keyword evidence="4" id="KW-1185">Reference proteome</keyword>
<dbReference type="InterPro" id="IPR008979">
    <property type="entry name" value="Galactose-bd-like_sf"/>
</dbReference>
<dbReference type="InterPro" id="IPR001119">
    <property type="entry name" value="SLH_dom"/>
</dbReference>
<feature type="domain" description="SLH" evidence="2">
    <location>
        <begin position="1354"/>
        <end position="1413"/>
    </location>
</feature>
<feature type="signal peptide" evidence="1">
    <location>
        <begin position="1"/>
        <end position="22"/>
    </location>
</feature>
<feature type="chain" id="PRO_5019347942" description="SLH domain-containing protein" evidence="1">
    <location>
        <begin position="23"/>
        <end position="1535"/>
    </location>
</feature>
<dbReference type="OrthoDB" id="9760450at2"/>
<dbReference type="EMBL" id="AP019400">
    <property type="protein sequence ID" value="BBI31951.1"/>
    <property type="molecule type" value="Genomic_DNA"/>
</dbReference>
<proteinExistence type="predicted"/>
<dbReference type="Proteomes" id="UP000289856">
    <property type="component" value="Chromosome"/>
</dbReference>
<dbReference type="SUPFAM" id="SSF51445">
    <property type="entry name" value="(Trans)glycosidases"/>
    <property type="match status" value="1"/>
</dbReference>
<dbReference type="InterPro" id="IPR051465">
    <property type="entry name" value="Cell_Envelope_Struct_Comp"/>
</dbReference>
<evidence type="ECO:0000313" key="3">
    <source>
        <dbReference type="EMBL" id="BBI31951.1"/>
    </source>
</evidence>
<feature type="domain" description="SLH" evidence="2">
    <location>
        <begin position="1414"/>
        <end position="1477"/>
    </location>
</feature>
<dbReference type="Pfam" id="PF12733">
    <property type="entry name" value="Cadherin-like"/>
    <property type="match status" value="1"/>
</dbReference>
<reference evidence="3 4" key="1">
    <citation type="submission" date="2019-01" db="EMBL/GenBank/DDBJ databases">
        <title>Complete genome sequence of Cohnella hallensis HS21 isolated from Korean fir (Abies koreana) rhizospheric soil.</title>
        <authorList>
            <person name="Jiang L."/>
            <person name="Kang S.W."/>
            <person name="Kim S."/>
            <person name="Jung J."/>
            <person name="Kim C.Y."/>
            <person name="Kim D.H."/>
            <person name="Kim S.W."/>
            <person name="Lee J."/>
        </authorList>
    </citation>
    <scope>NUCLEOTIDE SEQUENCE [LARGE SCALE GENOMIC DNA]</scope>
    <source>
        <strain evidence="3 4">HS21</strain>
    </source>
</reference>
<dbReference type="PANTHER" id="PTHR43308:SF5">
    <property type="entry name" value="S-LAYER PROTEIN _ PEPTIDOGLYCAN ENDO-BETA-N-ACETYLGLUCOSAMINIDASE"/>
    <property type="match status" value="1"/>
</dbReference>
<dbReference type="Gene3D" id="3.20.20.80">
    <property type="entry name" value="Glycosidases"/>
    <property type="match status" value="1"/>
</dbReference>
<dbReference type="Pfam" id="PF00395">
    <property type="entry name" value="SLH"/>
    <property type="match status" value="3"/>
</dbReference>
<keyword evidence="1" id="KW-0732">Signal</keyword>